<reference evidence="1 2" key="1">
    <citation type="submission" date="2017-07" db="EMBL/GenBank/DDBJ databases">
        <title>Leptospira spp. isolated from tropical soils.</title>
        <authorList>
            <person name="Thibeaux R."/>
            <person name="Iraola G."/>
            <person name="Ferres I."/>
            <person name="Bierque E."/>
            <person name="Girault D."/>
            <person name="Soupe-Gilbert M.-E."/>
            <person name="Picardeau M."/>
            <person name="Goarant C."/>
        </authorList>
    </citation>
    <scope>NUCLEOTIDE SEQUENCE [LARGE SCALE GENOMIC DNA]</scope>
    <source>
        <strain evidence="1 2">ES4-C-A1</strain>
    </source>
</reference>
<organism evidence="1 2">
    <name type="scientific">Leptospira neocaledonica</name>
    <dbReference type="NCBI Taxonomy" id="2023192"/>
    <lineage>
        <taxon>Bacteria</taxon>
        <taxon>Pseudomonadati</taxon>
        <taxon>Spirochaetota</taxon>
        <taxon>Spirochaetia</taxon>
        <taxon>Leptospirales</taxon>
        <taxon>Leptospiraceae</taxon>
        <taxon>Leptospira</taxon>
    </lineage>
</organism>
<protein>
    <submittedName>
        <fullName evidence="1">Uncharacterized protein</fullName>
    </submittedName>
</protein>
<keyword evidence="2" id="KW-1185">Reference proteome</keyword>
<sequence>MKMTATGLKYRFPLVRFEHESEPTTKKRIPTNQVGTPKKRILGILKGKASFKISDDFKMTEEEFLNL</sequence>
<evidence type="ECO:0000313" key="2">
    <source>
        <dbReference type="Proteomes" id="UP000231843"/>
    </source>
</evidence>
<proteinExistence type="predicted"/>
<dbReference type="OrthoDB" id="332696at2"/>
<dbReference type="Proteomes" id="UP000231843">
    <property type="component" value="Unassembled WGS sequence"/>
</dbReference>
<evidence type="ECO:0000313" key="1">
    <source>
        <dbReference type="EMBL" id="PJZ75392.1"/>
    </source>
</evidence>
<name>A0A2M9ZTH5_9LEPT</name>
<dbReference type="EMBL" id="NPEA01000013">
    <property type="protein sequence ID" value="PJZ75392.1"/>
    <property type="molecule type" value="Genomic_DNA"/>
</dbReference>
<dbReference type="AlphaFoldDB" id="A0A2M9ZTH5"/>
<gene>
    <name evidence="1" type="ORF">CH365_18810</name>
</gene>
<accession>A0A2M9ZTH5</accession>
<comment type="caution">
    <text evidence="1">The sequence shown here is derived from an EMBL/GenBank/DDBJ whole genome shotgun (WGS) entry which is preliminary data.</text>
</comment>